<evidence type="ECO:0000259" key="3">
    <source>
        <dbReference type="Pfam" id="PF14361"/>
    </source>
</evidence>
<evidence type="ECO:0000259" key="4">
    <source>
        <dbReference type="Pfam" id="PF17853"/>
    </source>
</evidence>
<proteinExistence type="inferred from homology"/>
<dbReference type="InterPro" id="IPR025736">
    <property type="entry name" value="PucR_C-HTH_dom"/>
</dbReference>
<dbReference type="PANTHER" id="PTHR33744">
    <property type="entry name" value="CARBOHYDRATE DIACID REGULATOR"/>
    <property type="match status" value="1"/>
</dbReference>
<gene>
    <name evidence="5" type="ORF">B0T46_22090</name>
</gene>
<reference evidence="5 6" key="1">
    <citation type="journal article" date="2016" name="Antonie Van Leeuwenhoek">
        <title>Nocardia donostiensis sp. nov., isolated from human respiratory specimens.</title>
        <authorList>
            <person name="Ercibengoa M."/>
            <person name="Bell M."/>
            <person name="Marimon J.M."/>
            <person name="Humrighouse B."/>
            <person name="Klenk H.P."/>
            <person name="Potter G."/>
            <person name="Perez-Trallero E."/>
        </authorList>
    </citation>
    <scope>NUCLEOTIDE SEQUENCE [LARGE SCALE GENOMIC DNA]</scope>
    <source>
        <strain evidence="5 6">X1655</strain>
    </source>
</reference>
<protein>
    <recommendedName>
        <fullName evidence="7">PucR family transcriptional regulator</fullName>
    </recommendedName>
</protein>
<comment type="similarity">
    <text evidence="1">Belongs to the CdaR family.</text>
</comment>
<dbReference type="PANTHER" id="PTHR33744:SF1">
    <property type="entry name" value="DNA-BINDING TRANSCRIPTIONAL ACTIVATOR ADER"/>
    <property type="match status" value="1"/>
</dbReference>
<dbReference type="Pfam" id="PF17853">
    <property type="entry name" value="GGDEF_2"/>
    <property type="match status" value="1"/>
</dbReference>
<feature type="domain" description="CdaR GGDEF-like" evidence="4">
    <location>
        <begin position="162"/>
        <end position="278"/>
    </location>
</feature>
<organism evidence="5 6">
    <name type="scientific">Nocardia donostiensis</name>
    <dbReference type="NCBI Taxonomy" id="1538463"/>
    <lineage>
        <taxon>Bacteria</taxon>
        <taxon>Bacillati</taxon>
        <taxon>Actinomycetota</taxon>
        <taxon>Actinomycetes</taxon>
        <taxon>Mycobacteriales</taxon>
        <taxon>Nocardiaceae</taxon>
        <taxon>Nocardia</taxon>
    </lineage>
</organism>
<evidence type="ECO:0000259" key="2">
    <source>
        <dbReference type="Pfam" id="PF13556"/>
    </source>
</evidence>
<dbReference type="Pfam" id="PF14361">
    <property type="entry name" value="RsbRD_N"/>
    <property type="match status" value="1"/>
</dbReference>
<evidence type="ECO:0000256" key="1">
    <source>
        <dbReference type="ARBA" id="ARBA00006754"/>
    </source>
</evidence>
<evidence type="ECO:0008006" key="7">
    <source>
        <dbReference type="Google" id="ProtNLM"/>
    </source>
</evidence>
<name>A0A1V2TB15_9NOCA</name>
<feature type="domain" description="RsbT co-antagonist protein RsbRD N-terminal" evidence="3">
    <location>
        <begin position="6"/>
        <end position="145"/>
    </location>
</feature>
<dbReference type="InterPro" id="IPR042070">
    <property type="entry name" value="PucR_C-HTH_sf"/>
</dbReference>
<evidence type="ECO:0000313" key="5">
    <source>
        <dbReference type="EMBL" id="ONM46648.1"/>
    </source>
</evidence>
<dbReference type="Gene3D" id="1.10.10.2840">
    <property type="entry name" value="PucR C-terminal helix-turn-helix domain"/>
    <property type="match status" value="1"/>
</dbReference>
<keyword evidence="6" id="KW-1185">Reference proteome</keyword>
<comment type="caution">
    <text evidence="5">The sequence shown here is derived from an EMBL/GenBank/DDBJ whole genome shotgun (WGS) entry which is preliminary data.</text>
</comment>
<sequence>MLRNRDDLLADLSAAIRSRVGSLDLDPRLREQFEAGTADNFLAVLDYARNDAGADQVRAPERALVYARTLAQRDVPASALIRAYRIGHAVFLDTAMRYAAEFGGVTSSAAIIRLVNRAGEYVDQVCEQVGIAYEQERDRWVGSRGGLRREWVARVLDGSITDIARAERMLGYPLRGSHIAVNAWLDTGRSVPDAVDIVDRVQHTLAAVFGARGRPLLVPVDEYEVRLWLAVPHNTAVEVDTLDREISERALPVRLAVGGYAAGVEGFRRTARRADRVRAIALLGDTARRVVSYEQVAALTLMTADIDALAEFVTEELGELAVNGPRTGWLRETLLVFLSVNRSYTAAAARLAVHRNTVQYRVQQALDLAGRGLGEHDDILHLQAALEAAHWIGAPVLRPAADVSADGRH</sequence>
<feature type="domain" description="PucR C-terminal helix-turn-helix" evidence="2">
    <location>
        <begin position="330"/>
        <end position="388"/>
    </location>
</feature>
<dbReference type="Pfam" id="PF13556">
    <property type="entry name" value="HTH_30"/>
    <property type="match status" value="1"/>
</dbReference>
<dbReference type="Proteomes" id="UP000188836">
    <property type="component" value="Unassembled WGS sequence"/>
</dbReference>
<dbReference type="InterPro" id="IPR041522">
    <property type="entry name" value="CdaR_GGDEF"/>
</dbReference>
<dbReference type="EMBL" id="MUMY01000022">
    <property type="protein sequence ID" value="ONM46648.1"/>
    <property type="molecule type" value="Genomic_DNA"/>
</dbReference>
<accession>A0A1V2TB15</accession>
<evidence type="ECO:0000313" key="6">
    <source>
        <dbReference type="Proteomes" id="UP000188836"/>
    </source>
</evidence>
<dbReference type="InterPro" id="IPR025751">
    <property type="entry name" value="RsbRD_N_dom"/>
</dbReference>
<dbReference type="STRING" id="1538463.B0T36_24455"/>
<dbReference type="InterPro" id="IPR051448">
    <property type="entry name" value="CdaR-like_regulators"/>
</dbReference>
<dbReference type="AlphaFoldDB" id="A0A1V2TB15"/>